<dbReference type="EMBL" id="JBJUIK010000007">
    <property type="protein sequence ID" value="KAL3521908.1"/>
    <property type="molecule type" value="Genomic_DNA"/>
</dbReference>
<proteinExistence type="predicted"/>
<dbReference type="PANTHER" id="PTHR46629">
    <property type="entry name" value="OS01G0917900 PROTEIN"/>
    <property type="match status" value="1"/>
</dbReference>
<dbReference type="PROSITE" id="PS50089">
    <property type="entry name" value="ZF_RING_2"/>
    <property type="match status" value="1"/>
</dbReference>
<dbReference type="InterPro" id="IPR001841">
    <property type="entry name" value="Znf_RING"/>
</dbReference>
<keyword evidence="1" id="KW-0479">Metal-binding</keyword>
<evidence type="ECO:0000259" key="3">
    <source>
        <dbReference type="PROSITE" id="PS50089"/>
    </source>
</evidence>
<dbReference type="Pfam" id="PF13920">
    <property type="entry name" value="zf-C3HC4_3"/>
    <property type="match status" value="1"/>
</dbReference>
<dbReference type="Gene3D" id="3.30.40.10">
    <property type="entry name" value="Zinc/RING finger domain, C3HC4 (zinc finger)"/>
    <property type="match status" value="1"/>
</dbReference>
<feature type="domain" description="RING-type" evidence="3">
    <location>
        <begin position="201"/>
        <end position="239"/>
    </location>
</feature>
<keyword evidence="5" id="KW-1185">Reference proteome</keyword>
<reference evidence="4 5" key="1">
    <citation type="submission" date="2024-11" db="EMBL/GenBank/DDBJ databases">
        <title>A near-complete genome assembly of Cinchona calisaya.</title>
        <authorList>
            <person name="Lian D.C."/>
            <person name="Zhao X.W."/>
            <person name="Wei L."/>
        </authorList>
    </citation>
    <scope>NUCLEOTIDE SEQUENCE [LARGE SCALE GENOMIC DNA]</scope>
    <source>
        <tissue evidence="4">Nenye</tissue>
    </source>
</reference>
<gene>
    <name evidence="4" type="ORF">ACH5RR_014742</name>
</gene>
<dbReference type="GO" id="GO:0008270">
    <property type="term" value="F:zinc ion binding"/>
    <property type="evidence" value="ECO:0007669"/>
    <property type="project" value="UniProtKB-KW"/>
</dbReference>
<dbReference type="AlphaFoldDB" id="A0ABD2ZRK3"/>
<feature type="region of interest" description="Disordered" evidence="2">
    <location>
        <begin position="62"/>
        <end position="112"/>
    </location>
</feature>
<comment type="caution">
    <text evidence="4">The sequence shown here is derived from an EMBL/GenBank/DDBJ whole genome shotgun (WGS) entry which is preliminary data.</text>
</comment>
<dbReference type="SMART" id="SM00184">
    <property type="entry name" value="RING"/>
    <property type="match status" value="1"/>
</dbReference>
<dbReference type="InterPro" id="IPR013083">
    <property type="entry name" value="Znf_RING/FYVE/PHD"/>
</dbReference>
<feature type="compositionally biased region" description="Low complexity" evidence="2">
    <location>
        <begin position="101"/>
        <end position="112"/>
    </location>
</feature>
<organism evidence="4 5">
    <name type="scientific">Cinchona calisaya</name>
    <dbReference type="NCBI Taxonomy" id="153742"/>
    <lineage>
        <taxon>Eukaryota</taxon>
        <taxon>Viridiplantae</taxon>
        <taxon>Streptophyta</taxon>
        <taxon>Embryophyta</taxon>
        <taxon>Tracheophyta</taxon>
        <taxon>Spermatophyta</taxon>
        <taxon>Magnoliopsida</taxon>
        <taxon>eudicotyledons</taxon>
        <taxon>Gunneridae</taxon>
        <taxon>Pentapetalae</taxon>
        <taxon>asterids</taxon>
        <taxon>lamiids</taxon>
        <taxon>Gentianales</taxon>
        <taxon>Rubiaceae</taxon>
        <taxon>Cinchonoideae</taxon>
        <taxon>Cinchoneae</taxon>
        <taxon>Cinchona</taxon>
    </lineage>
</organism>
<sequence>MLGFGLQGRLERERGATITLVEFLREKMNGSDRMVRRKSLSERLGLKGFGCCGAKWGLGANNNTNNMRVRDDEDEEEGGPHEPEIEVIDVSQTSPENGSTPSECSGEIPSSSSGGMNLAAALAAERHFRAAQELDGVAVGLNLISPSPITRPNTNDGLVNDHVTGTPLRVSLMRLLEETDDCDHGDMEKDGEKGVGSDSMCCVCMGRKKGAAFIPCGHTFCRMCSRELWLNRGFCPLCNRSILEILDIF</sequence>
<evidence type="ECO:0000313" key="4">
    <source>
        <dbReference type="EMBL" id="KAL3521908.1"/>
    </source>
</evidence>
<dbReference type="Proteomes" id="UP001630127">
    <property type="component" value="Unassembled WGS sequence"/>
</dbReference>
<dbReference type="CDD" id="cd16449">
    <property type="entry name" value="RING-HC"/>
    <property type="match status" value="1"/>
</dbReference>
<accession>A0ABD2ZRK3</accession>
<evidence type="ECO:0000256" key="1">
    <source>
        <dbReference type="PROSITE-ProRule" id="PRU00175"/>
    </source>
</evidence>
<name>A0ABD2ZRK3_9GENT</name>
<protein>
    <recommendedName>
        <fullName evidence="3">RING-type domain-containing protein</fullName>
    </recommendedName>
</protein>
<dbReference type="SUPFAM" id="SSF57850">
    <property type="entry name" value="RING/U-box"/>
    <property type="match status" value="1"/>
</dbReference>
<keyword evidence="1" id="KW-0862">Zinc</keyword>
<keyword evidence="1" id="KW-0863">Zinc-finger</keyword>
<evidence type="ECO:0000256" key="2">
    <source>
        <dbReference type="SAM" id="MobiDB-lite"/>
    </source>
</evidence>
<feature type="compositionally biased region" description="Polar residues" evidence="2">
    <location>
        <begin position="90"/>
        <end position="100"/>
    </location>
</feature>
<evidence type="ECO:0000313" key="5">
    <source>
        <dbReference type="Proteomes" id="UP001630127"/>
    </source>
</evidence>